<dbReference type="EnsemblPlants" id="AUR62035259-RA">
    <property type="protein sequence ID" value="AUR62035259-RA:cds"/>
    <property type="gene ID" value="AUR62035259"/>
</dbReference>
<feature type="domain" description="Alpha/beta hydrolase fold-3" evidence="2">
    <location>
        <begin position="105"/>
        <end position="326"/>
    </location>
</feature>
<dbReference type="OMA" id="CAGSASW"/>
<evidence type="ECO:0000259" key="2">
    <source>
        <dbReference type="Pfam" id="PF07859"/>
    </source>
</evidence>
<evidence type="ECO:0000256" key="1">
    <source>
        <dbReference type="ARBA" id="ARBA00010515"/>
    </source>
</evidence>
<dbReference type="InterPro" id="IPR013094">
    <property type="entry name" value="AB_hydrolase_3"/>
</dbReference>
<dbReference type="GeneID" id="110691245"/>
<dbReference type="Pfam" id="PF07859">
    <property type="entry name" value="Abhydrolase_3"/>
    <property type="match status" value="1"/>
</dbReference>
<accession>A0A803MU37</accession>
<protein>
    <recommendedName>
        <fullName evidence="2">Alpha/beta hydrolase fold-3 domain-containing protein</fullName>
    </recommendedName>
</protein>
<reference evidence="3" key="2">
    <citation type="submission" date="2021-03" db="UniProtKB">
        <authorList>
            <consortium name="EnsemblPlants"/>
        </authorList>
    </citation>
    <scope>IDENTIFICATION</scope>
</reference>
<sequence length="351" mass="39588">MVVSKPEKMVAMALDHNLSLENATKPEDDHRGSIIKEVEGLIKLYENGYVERSLKVMSCVSPFLAQDIEVNARDVFIDKVNNIWARIYVPKCNDYEKCNKFPLTIYFHGGGFCVGSTAWKCYHNFLGKLSSKTRCLIVSVNYRLAPEDRLPAAYEDGMKALMWVKKQATMSQFSEFWAKYCDFSSIYLGGDSAGANLAYNVALKLGTSDIRPLILKGIILIQPFFGGEERTNSELIKVQSRKSKLSLAASDTYWRLALPSGADRDHPWCNPLGNGTRKLENMRVIICVAEKDILKDRNLDLCSVLAKNMGNKVKHLISEGVGHAFHILDDSQFSKNRKMEMVSHIVDFINE</sequence>
<dbReference type="PANTHER" id="PTHR23024">
    <property type="entry name" value="ARYLACETAMIDE DEACETYLASE"/>
    <property type="match status" value="1"/>
</dbReference>
<gene>
    <name evidence="3" type="primary">LOC110691245</name>
</gene>
<dbReference type="Gramene" id="AUR62035259-RA">
    <property type="protein sequence ID" value="AUR62035259-RA:cds"/>
    <property type="gene ID" value="AUR62035259"/>
</dbReference>
<dbReference type="AlphaFoldDB" id="A0A803MU37"/>
<dbReference type="SMR" id="A0A803MU37"/>
<reference evidence="3" key="1">
    <citation type="journal article" date="2017" name="Nature">
        <title>The genome of Chenopodium quinoa.</title>
        <authorList>
            <person name="Jarvis D.E."/>
            <person name="Ho Y.S."/>
            <person name="Lightfoot D.J."/>
            <person name="Schmoeckel S.M."/>
            <person name="Li B."/>
            <person name="Borm T.J.A."/>
            <person name="Ohyanagi H."/>
            <person name="Mineta K."/>
            <person name="Michell C.T."/>
            <person name="Saber N."/>
            <person name="Kharbatia N.M."/>
            <person name="Rupper R.R."/>
            <person name="Sharp A.R."/>
            <person name="Dally N."/>
            <person name="Boughton B.A."/>
            <person name="Woo Y.H."/>
            <person name="Gao G."/>
            <person name="Schijlen E.G.W.M."/>
            <person name="Guo X."/>
            <person name="Momin A.A."/>
            <person name="Negrao S."/>
            <person name="Al-Babili S."/>
            <person name="Gehring C."/>
            <person name="Roessner U."/>
            <person name="Jung C."/>
            <person name="Murphy K."/>
            <person name="Arold S.T."/>
            <person name="Gojobori T."/>
            <person name="van der Linden C.G."/>
            <person name="van Loo E.N."/>
            <person name="Jellen E.N."/>
            <person name="Maughan P.J."/>
            <person name="Tester M."/>
        </authorList>
    </citation>
    <scope>NUCLEOTIDE SEQUENCE [LARGE SCALE GENOMIC DNA]</scope>
    <source>
        <strain evidence="3">cv. PI 614886</strain>
    </source>
</reference>
<dbReference type="InterPro" id="IPR029058">
    <property type="entry name" value="AB_hydrolase_fold"/>
</dbReference>
<comment type="similarity">
    <text evidence="1">Belongs to the 'GDXG' lipolytic enzyme family.</text>
</comment>
<dbReference type="RefSeq" id="XP_021723850.1">
    <property type="nucleotide sequence ID" value="XM_021868158.1"/>
</dbReference>
<dbReference type="PANTHER" id="PTHR23024:SF589">
    <property type="entry name" value="CARBOXYLESTERASE 17-RELATED"/>
    <property type="match status" value="1"/>
</dbReference>
<dbReference type="InterPro" id="IPR050466">
    <property type="entry name" value="Carboxylest/Gibb_receptor"/>
</dbReference>
<organism evidence="3 4">
    <name type="scientific">Chenopodium quinoa</name>
    <name type="common">Quinoa</name>
    <dbReference type="NCBI Taxonomy" id="63459"/>
    <lineage>
        <taxon>Eukaryota</taxon>
        <taxon>Viridiplantae</taxon>
        <taxon>Streptophyta</taxon>
        <taxon>Embryophyta</taxon>
        <taxon>Tracheophyta</taxon>
        <taxon>Spermatophyta</taxon>
        <taxon>Magnoliopsida</taxon>
        <taxon>eudicotyledons</taxon>
        <taxon>Gunneridae</taxon>
        <taxon>Pentapetalae</taxon>
        <taxon>Caryophyllales</taxon>
        <taxon>Chenopodiaceae</taxon>
        <taxon>Chenopodioideae</taxon>
        <taxon>Atripliceae</taxon>
        <taxon>Chenopodium</taxon>
    </lineage>
</organism>
<dbReference type="Gene3D" id="3.40.50.1820">
    <property type="entry name" value="alpha/beta hydrolase"/>
    <property type="match status" value="1"/>
</dbReference>
<dbReference type="SUPFAM" id="SSF53474">
    <property type="entry name" value="alpha/beta-Hydrolases"/>
    <property type="match status" value="1"/>
</dbReference>
<dbReference type="Proteomes" id="UP000596660">
    <property type="component" value="Unplaced"/>
</dbReference>
<dbReference type="KEGG" id="cqi:110691245"/>
<evidence type="ECO:0000313" key="3">
    <source>
        <dbReference type="EnsemblPlants" id="AUR62035259-RA:cds"/>
    </source>
</evidence>
<evidence type="ECO:0000313" key="4">
    <source>
        <dbReference type="Proteomes" id="UP000596660"/>
    </source>
</evidence>
<name>A0A803MU37_CHEQI</name>
<dbReference type="OrthoDB" id="408631at2759"/>
<proteinExistence type="inferred from homology"/>
<keyword evidence="4" id="KW-1185">Reference proteome</keyword>
<dbReference type="GO" id="GO:0016787">
    <property type="term" value="F:hydrolase activity"/>
    <property type="evidence" value="ECO:0007669"/>
    <property type="project" value="InterPro"/>
</dbReference>